<feature type="non-terminal residue" evidence="2">
    <location>
        <position position="1"/>
    </location>
</feature>
<accession>A0A6J4LK59</accession>
<feature type="compositionally biased region" description="Basic residues" evidence="1">
    <location>
        <begin position="50"/>
        <end position="65"/>
    </location>
</feature>
<feature type="compositionally biased region" description="Basic and acidic residues" evidence="1">
    <location>
        <begin position="97"/>
        <end position="106"/>
    </location>
</feature>
<feature type="compositionally biased region" description="Low complexity" evidence="1">
    <location>
        <begin position="15"/>
        <end position="36"/>
    </location>
</feature>
<feature type="compositionally biased region" description="Basic and acidic residues" evidence="1">
    <location>
        <begin position="177"/>
        <end position="187"/>
    </location>
</feature>
<evidence type="ECO:0000256" key="1">
    <source>
        <dbReference type="SAM" id="MobiDB-lite"/>
    </source>
</evidence>
<proteinExistence type="predicted"/>
<name>A0A6J4LK59_9BACT</name>
<gene>
    <name evidence="2" type="ORF">AVDCRST_MAG40-2069</name>
</gene>
<feature type="region of interest" description="Disordered" evidence="1">
    <location>
        <begin position="1"/>
        <end position="106"/>
    </location>
</feature>
<feature type="region of interest" description="Disordered" evidence="1">
    <location>
        <begin position="141"/>
        <end position="187"/>
    </location>
</feature>
<sequence length="187" mass="19520">LGAAARRAPRRRAAGRVAPAARPGARPAGAPAGRAGARPRDGGRVAYPRLLRRRAGALGHARRRAPQLPRQRPALLVAARRSGRGAAPPARRPRHPLPADHLRRGDNPRHLAHLRGRAGLRDLPGGPAHLGHLGARRSAARQADHVGGRGRLLSAAAAPAPPSPADGRRPRPGAAQARDDRAAGVRV</sequence>
<evidence type="ECO:0000313" key="2">
    <source>
        <dbReference type="EMBL" id="CAA9333904.1"/>
    </source>
</evidence>
<organism evidence="2">
    <name type="scientific">uncultured Gemmatimonadaceae bacterium</name>
    <dbReference type="NCBI Taxonomy" id="246130"/>
    <lineage>
        <taxon>Bacteria</taxon>
        <taxon>Pseudomonadati</taxon>
        <taxon>Gemmatimonadota</taxon>
        <taxon>Gemmatimonadia</taxon>
        <taxon>Gemmatimonadales</taxon>
        <taxon>Gemmatimonadaceae</taxon>
        <taxon>environmental samples</taxon>
    </lineage>
</organism>
<dbReference type="AlphaFoldDB" id="A0A6J4LK59"/>
<dbReference type="EMBL" id="CADCTX010000622">
    <property type="protein sequence ID" value="CAA9333904.1"/>
    <property type="molecule type" value="Genomic_DNA"/>
</dbReference>
<protein>
    <submittedName>
        <fullName evidence="2">Uncharacterized protein</fullName>
    </submittedName>
</protein>
<feature type="compositionally biased region" description="Low complexity" evidence="1">
    <location>
        <begin position="66"/>
        <end position="89"/>
    </location>
</feature>
<feature type="non-terminal residue" evidence="2">
    <location>
        <position position="187"/>
    </location>
</feature>
<reference evidence="2" key="1">
    <citation type="submission" date="2020-02" db="EMBL/GenBank/DDBJ databases">
        <authorList>
            <person name="Meier V. D."/>
        </authorList>
    </citation>
    <scope>NUCLEOTIDE SEQUENCE</scope>
    <source>
        <strain evidence="2">AVDCRST_MAG40</strain>
    </source>
</reference>